<evidence type="ECO:0000256" key="2">
    <source>
        <dbReference type="PIRNR" id="PIRNR037240"/>
    </source>
</evidence>
<dbReference type="PIRSF" id="PIRSF037240">
    <property type="entry name" value="RNA_polIII_Trep_MAF1"/>
    <property type="match status" value="1"/>
</dbReference>
<evidence type="ECO:0000256" key="3">
    <source>
        <dbReference type="SAM" id="MobiDB-lite"/>
    </source>
</evidence>
<dbReference type="Gene3D" id="3.40.1000.50">
    <property type="entry name" value="Repressor of RNA polymerase III transcription Maf1"/>
    <property type="match status" value="2"/>
</dbReference>
<dbReference type="GO" id="GO:0000994">
    <property type="term" value="F:RNA polymerase III core binding"/>
    <property type="evidence" value="ECO:0007669"/>
    <property type="project" value="TreeGrafter"/>
</dbReference>
<feature type="region of interest" description="Disordered" evidence="3">
    <location>
        <begin position="54"/>
        <end position="95"/>
    </location>
</feature>
<feature type="compositionally biased region" description="Low complexity" evidence="3">
    <location>
        <begin position="58"/>
        <end position="74"/>
    </location>
</feature>
<dbReference type="InterPro" id="IPR015257">
    <property type="entry name" value="Maf1"/>
</dbReference>
<dbReference type="OMA" id="GCDLWTV"/>
<dbReference type="GO" id="GO:0005634">
    <property type="term" value="C:nucleus"/>
    <property type="evidence" value="ECO:0007669"/>
    <property type="project" value="UniProtKB-SubCell"/>
</dbReference>
<keyword evidence="2" id="KW-0804">Transcription</keyword>
<organism evidence="4 5">
    <name type="scientific">Patiria miniata</name>
    <name type="common">Bat star</name>
    <name type="synonym">Asterina miniata</name>
    <dbReference type="NCBI Taxonomy" id="46514"/>
    <lineage>
        <taxon>Eukaryota</taxon>
        <taxon>Metazoa</taxon>
        <taxon>Echinodermata</taxon>
        <taxon>Eleutherozoa</taxon>
        <taxon>Asterozoa</taxon>
        <taxon>Asteroidea</taxon>
        <taxon>Valvatacea</taxon>
        <taxon>Valvatida</taxon>
        <taxon>Asterinidae</taxon>
        <taxon>Patiria</taxon>
    </lineage>
</organism>
<dbReference type="Proteomes" id="UP000887568">
    <property type="component" value="Unplaced"/>
</dbReference>
<sequence length="282" mass="31330">MKLLENPNLDAIGNALTIETGDCKISGRLESYSCKMAGNDKRLFKLLSQENGHTPEDLQALSPPQTQSQLSLSPRGGFSPQAGGPYGTSSGEETQGPLCHTCSRKMIFYLISTLNASFQPDYDFSDAKSHEFSREPSLDWTINAVDSNMFSTAGDAYAAQIRPKLWAAINDEISPNECEIYSYNPDLESDPFGEEGVLWSFNYFFFNKKLKRILFFACKASSKTSAAGADSGIGGDFDMMLDEEISDDYDDNDEDDEEDNSMYVQDAYRHESVTPLMFLCLV</sequence>
<dbReference type="Pfam" id="PF09174">
    <property type="entry name" value="Maf1"/>
    <property type="match status" value="1"/>
</dbReference>
<dbReference type="InterPro" id="IPR038564">
    <property type="entry name" value="Maf1_sf"/>
</dbReference>
<proteinExistence type="inferred from homology"/>
<keyword evidence="2" id="KW-0539">Nucleus</keyword>
<accession>A0A914AVB2</accession>
<dbReference type="PANTHER" id="PTHR22504:SF0">
    <property type="entry name" value="REPRESSOR OF RNA POLYMERASE III TRANSCRIPTION MAF1 HOMOLOG"/>
    <property type="match status" value="1"/>
</dbReference>
<dbReference type="AlphaFoldDB" id="A0A914AVB2"/>
<dbReference type="PANTHER" id="PTHR22504">
    <property type="entry name" value="REPRESSOR OF RNA POLYMERASE III TRANSCRIPTION MAF1"/>
    <property type="match status" value="1"/>
</dbReference>
<name>A0A914AVB2_PATMI</name>
<comment type="similarity">
    <text evidence="1 2">Belongs to the MAF1 family.</text>
</comment>
<evidence type="ECO:0000256" key="1">
    <source>
        <dbReference type="ARBA" id="ARBA00006231"/>
    </source>
</evidence>
<keyword evidence="5" id="KW-1185">Reference proteome</keyword>
<evidence type="ECO:0000313" key="4">
    <source>
        <dbReference type="EnsemblMetazoa" id="XP_038067623.1"/>
    </source>
</evidence>
<dbReference type="GO" id="GO:0016480">
    <property type="term" value="P:negative regulation of transcription by RNA polymerase III"/>
    <property type="evidence" value="ECO:0007669"/>
    <property type="project" value="UniProtKB-UniRule"/>
</dbReference>
<dbReference type="RefSeq" id="XP_038067623.1">
    <property type="nucleotide sequence ID" value="XM_038211695.1"/>
</dbReference>
<dbReference type="GeneID" id="119737377"/>
<protein>
    <recommendedName>
        <fullName evidence="2">Repressor of RNA polymerase III transcription MAF1</fullName>
    </recommendedName>
</protein>
<evidence type="ECO:0000313" key="5">
    <source>
        <dbReference type="Proteomes" id="UP000887568"/>
    </source>
</evidence>
<comment type="subcellular location">
    <subcellularLocation>
        <location evidence="2">Nucleus</location>
    </subcellularLocation>
</comment>
<dbReference type="EnsemblMetazoa" id="XM_038211695.1">
    <property type="protein sequence ID" value="XP_038067623.1"/>
    <property type="gene ID" value="LOC119737377"/>
</dbReference>
<comment type="function">
    <text evidence="2">Element of the TORC1 signaling pathway that acts as a mediator of diverse signals and that represses RNA polymerase III transcription. Inhibits the de novo assembly of TFIIIB onto DNA.</text>
</comment>
<keyword evidence="2" id="KW-0805">Transcription regulation</keyword>
<dbReference type="FunFam" id="3.40.1000.50:FF:000003">
    <property type="entry name" value="Repressor of RNA polymerase III transcription MAF1"/>
    <property type="match status" value="1"/>
</dbReference>
<keyword evidence="2" id="KW-0678">Repressor</keyword>
<reference evidence="4" key="1">
    <citation type="submission" date="2022-11" db="UniProtKB">
        <authorList>
            <consortium name="EnsemblMetazoa"/>
        </authorList>
    </citation>
    <scope>IDENTIFICATION</scope>
</reference>
<dbReference type="OrthoDB" id="277029at2759"/>